<dbReference type="PANTHER" id="PTHR30093:SF47">
    <property type="entry name" value="TYPE IV PILUS NON-CORE MINOR PILIN PILE"/>
    <property type="match status" value="1"/>
</dbReference>
<evidence type="ECO:0000313" key="3">
    <source>
        <dbReference type="EMBL" id="SEO77205.1"/>
    </source>
</evidence>
<dbReference type="SUPFAM" id="SSF54523">
    <property type="entry name" value="Pili subunits"/>
    <property type="match status" value="1"/>
</dbReference>
<protein>
    <submittedName>
        <fullName evidence="3">Type II secretion system protein G (GspG)</fullName>
    </submittedName>
</protein>
<dbReference type="STRING" id="42354.SAMN05216333_11843"/>
<dbReference type="RefSeq" id="WP_090320473.1">
    <property type="nucleotide sequence ID" value="NZ_FNOE01000019.1"/>
</dbReference>
<evidence type="ECO:0000256" key="1">
    <source>
        <dbReference type="ARBA" id="ARBA00022481"/>
    </source>
</evidence>
<keyword evidence="2" id="KW-0472">Membrane</keyword>
<sequence>MINLSGTRKSRGFTLIELLVVMAIIATLLSIVAPKYFNSIDKAKEAVLRQDLGIMRNAIDQFYSDFGKYPIDLAELVDKRYMRSVPKDPFTESDKTWVEVPPKNETESGVYDVYSGYSGRALDGSYYQEW</sequence>
<dbReference type="OrthoDB" id="9795612at2"/>
<dbReference type="PANTHER" id="PTHR30093">
    <property type="entry name" value="GENERAL SECRETION PATHWAY PROTEIN G"/>
    <property type="match status" value="1"/>
</dbReference>
<dbReference type="Gene3D" id="3.30.700.10">
    <property type="entry name" value="Glycoprotein, Type 4 Pilin"/>
    <property type="match status" value="1"/>
</dbReference>
<reference evidence="4" key="1">
    <citation type="submission" date="2016-10" db="EMBL/GenBank/DDBJ databases">
        <authorList>
            <person name="Varghese N."/>
            <person name="Submissions S."/>
        </authorList>
    </citation>
    <scope>NUCLEOTIDE SEQUENCE [LARGE SCALE GENOMIC DNA]</scope>
    <source>
        <strain evidence="4">Nm76</strain>
    </source>
</reference>
<proteinExistence type="predicted"/>
<dbReference type="AlphaFoldDB" id="A0A1H8SF50"/>
<keyword evidence="2" id="KW-0812">Transmembrane</keyword>
<evidence type="ECO:0000256" key="2">
    <source>
        <dbReference type="SAM" id="Phobius"/>
    </source>
</evidence>
<dbReference type="InterPro" id="IPR045584">
    <property type="entry name" value="Pilin-like"/>
</dbReference>
<name>A0A1H8SF50_9PROT</name>
<dbReference type="NCBIfam" id="TIGR02532">
    <property type="entry name" value="IV_pilin_GFxxxE"/>
    <property type="match status" value="1"/>
</dbReference>
<gene>
    <name evidence="3" type="ORF">SAMN05216333_11843</name>
</gene>
<dbReference type="PRINTS" id="PR00813">
    <property type="entry name" value="BCTERIALGSPG"/>
</dbReference>
<dbReference type="GO" id="GO:0015628">
    <property type="term" value="P:protein secretion by the type II secretion system"/>
    <property type="evidence" value="ECO:0007669"/>
    <property type="project" value="InterPro"/>
</dbReference>
<dbReference type="EMBL" id="FODO01000018">
    <property type="protein sequence ID" value="SEO77205.1"/>
    <property type="molecule type" value="Genomic_DNA"/>
</dbReference>
<accession>A0A1H8SF50</accession>
<organism evidence="3 4">
    <name type="scientific">Nitrosomonas oligotropha</name>
    <dbReference type="NCBI Taxonomy" id="42354"/>
    <lineage>
        <taxon>Bacteria</taxon>
        <taxon>Pseudomonadati</taxon>
        <taxon>Pseudomonadota</taxon>
        <taxon>Betaproteobacteria</taxon>
        <taxon>Nitrosomonadales</taxon>
        <taxon>Nitrosomonadaceae</taxon>
        <taxon>Nitrosomonas</taxon>
    </lineage>
</organism>
<feature type="transmembrane region" description="Helical" evidence="2">
    <location>
        <begin position="12"/>
        <end position="33"/>
    </location>
</feature>
<keyword evidence="2" id="KW-1133">Transmembrane helix</keyword>
<dbReference type="GO" id="GO:0015627">
    <property type="term" value="C:type II protein secretion system complex"/>
    <property type="evidence" value="ECO:0007669"/>
    <property type="project" value="InterPro"/>
</dbReference>
<evidence type="ECO:0000313" key="4">
    <source>
        <dbReference type="Proteomes" id="UP000198814"/>
    </source>
</evidence>
<dbReference type="Proteomes" id="UP000198814">
    <property type="component" value="Unassembled WGS sequence"/>
</dbReference>
<dbReference type="InterPro" id="IPR000983">
    <property type="entry name" value="Bac_GSPG_pilin"/>
</dbReference>
<dbReference type="InterPro" id="IPR012902">
    <property type="entry name" value="N_methyl_site"/>
</dbReference>
<keyword evidence="1" id="KW-0488">Methylation</keyword>
<keyword evidence="4" id="KW-1185">Reference proteome</keyword>
<dbReference type="Pfam" id="PF07963">
    <property type="entry name" value="N_methyl"/>
    <property type="match status" value="1"/>
</dbReference>
<dbReference type="PROSITE" id="PS00409">
    <property type="entry name" value="PROKAR_NTER_METHYL"/>
    <property type="match status" value="1"/>
</dbReference>